<protein>
    <recommendedName>
        <fullName evidence="3">RNase H type-1 domain-containing protein</fullName>
    </recommendedName>
</protein>
<dbReference type="EMBL" id="QJKJ01000562">
    <property type="protein sequence ID" value="RDY11883.1"/>
    <property type="molecule type" value="Genomic_DNA"/>
</dbReference>
<dbReference type="OrthoDB" id="1427860at2759"/>
<dbReference type="Proteomes" id="UP000257109">
    <property type="component" value="Unassembled WGS sequence"/>
</dbReference>
<evidence type="ECO:0000313" key="2">
    <source>
        <dbReference type="Proteomes" id="UP000257109"/>
    </source>
</evidence>
<dbReference type="PANTHER" id="PTHR48475:SF1">
    <property type="entry name" value="RNASE H TYPE-1 DOMAIN-CONTAINING PROTEIN"/>
    <property type="match status" value="1"/>
</dbReference>
<organism evidence="1 2">
    <name type="scientific">Mucuna pruriens</name>
    <name type="common">Velvet bean</name>
    <name type="synonym">Dolichos pruriens</name>
    <dbReference type="NCBI Taxonomy" id="157652"/>
    <lineage>
        <taxon>Eukaryota</taxon>
        <taxon>Viridiplantae</taxon>
        <taxon>Streptophyta</taxon>
        <taxon>Embryophyta</taxon>
        <taxon>Tracheophyta</taxon>
        <taxon>Spermatophyta</taxon>
        <taxon>Magnoliopsida</taxon>
        <taxon>eudicotyledons</taxon>
        <taxon>Gunneridae</taxon>
        <taxon>Pentapetalae</taxon>
        <taxon>rosids</taxon>
        <taxon>fabids</taxon>
        <taxon>Fabales</taxon>
        <taxon>Fabaceae</taxon>
        <taxon>Papilionoideae</taxon>
        <taxon>50 kb inversion clade</taxon>
        <taxon>NPAAA clade</taxon>
        <taxon>indigoferoid/millettioid clade</taxon>
        <taxon>Phaseoleae</taxon>
        <taxon>Mucuna</taxon>
    </lineage>
</organism>
<dbReference type="AlphaFoldDB" id="A0A371IA06"/>
<proteinExistence type="predicted"/>
<comment type="caution">
    <text evidence="1">The sequence shown here is derived from an EMBL/GenBank/DDBJ whole genome shotgun (WGS) entry which is preliminary data.</text>
</comment>
<evidence type="ECO:0000313" key="1">
    <source>
        <dbReference type="EMBL" id="RDY11883.1"/>
    </source>
</evidence>
<gene>
    <name evidence="1" type="ORF">CR513_03398</name>
</gene>
<accession>A0A371IA06</accession>
<reference evidence="1" key="1">
    <citation type="submission" date="2018-05" db="EMBL/GenBank/DDBJ databases">
        <title>Draft genome of Mucuna pruriens seed.</title>
        <authorList>
            <person name="Nnadi N.E."/>
            <person name="Vos R."/>
            <person name="Hasami M.H."/>
            <person name="Devisetty U.K."/>
            <person name="Aguiy J.C."/>
        </authorList>
    </citation>
    <scope>NUCLEOTIDE SEQUENCE [LARGE SCALE GENOMIC DNA]</scope>
    <source>
        <strain evidence="1">JCA_2017</strain>
    </source>
</reference>
<evidence type="ECO:0008006" key="3">
    <source>
        <dbReference type="Google" id="ProtNLM"/>
    </source>
</evidence>
<name>A0A371IA06_MUCPR</name>
<dbReference type="PANTHER" id="PTHR48475">
    <property type="entry name" value="RIBONUCLEASE H"/>
    <property type="match status" value="1"/>
</dbReference>
<keyword evidence="2" id="KW-1185">Reference proteome</keyword>
<sequence length="115" mass="13929">MFQHIHCEENQMVDALETLSSIEIEEEINRKPWYYDIMHYIKDKEYPHGITENNKRTLRKLAMGFFLNRDVLYKRNSDMTLLRYVDAREAKEILKKSMKEPSGLMQTNMPWQRKS</sequence>
<feature type="non-terminal residue" evidence="1">
    <location>
        <position position="1"/>
    </location>
</feature>